<dbReference type="OMA" id="ERTEVTC"/>
<dbReference type="Proteomes" id="UP000007494">
    <property type="component" value="Chromosome XI"/>
</dbReference>
<reference evidence="4" key="3">
    <citation type="journal article" date="2012" name="PLoS Pathog.">
        <title>Comparative genomics of the apicomplexan parasites Toxoplasma gondii and Neospora caninum: Coccidia differing in host range and transmission strategy.</title>
        <authorList>
            <person name="Reid A.J."/>
            <person name="Vermont S.J."/>
            <person name="Cotton J.A."/>
            <person name="Harris D."/>
            <person name="Hill-Cawthorne G.A."/>
            <person name="Konen-Waisman S."/>
            <person name="Latham S.M."/>
            <person name="Mourier T."/>
            <person name="Norton R."/>
            <person name="Quail M.A."/>
            <person name="Sanders M."/>
            <person name="Shanmugam D."/>
            <person name="Sohal A."/>
            <person name="Wasmuth J.D."/>
            <person name="Brunk B."/>
            <person name="Grigg M.E."/>
            <person name="Howard J.C."/>
            <person name="Parkinson J."/>
            <person name="Roos D.S."/>
            <person name="Trees A.J."/>
            <person name="Berriman M."/>
            <person name="Pain A."/>
            <person name="Wastling J.M."/>
        </authorList>
    </citation>
    <scope>NUCLEOTIDE SEQUENCE [LARGE SCALE GENOMIC DNA]</scope>
    <source>
        <strain evidence="4">Liverpool</strain>
    </source>
</reference>
<evidence type="ECO:0000259" key="1">
    <source>
        <dbReference type="Pfam" id="PF04092"/>
    </source>
</evidence>
<name>F0VMJ8_NEOCL</name>
<organism evidence="2 4">
    <name type="scientific">Neospora caninum (strain Liverpool)</name>
    <dbReference type="NCBI Taxonomy" id="572307"/>
    <lineage>
        <taxon>Eukaryota</taxon>
        <taxon>Sar</taxon>
        <taxon>Alveolata</taxon>
        <taxon>Apicomplexa</taxon>
        <taxon>Conoidasida</taxon>
        <taxon>Coccidia</taxon>
        <taxon>Eucoccidiorida</taxon>
        <taxon>Eimeriorina</taxon>
        <taxon>Sarcocystidae</taxon>
        <taxon>Neospora</taxon>
    </lineage>
</organism>
<dbReference type="InterPro" id="IPR036755">
    <property type="entry name" value="SRS_dom_sf"/>
</dbReference>
<dbReference type="Pfam" id="PF04092">
    <property type="entry name" value="SAG"/>
    <property type="match status" value="1"/>
</dbReference>
<dbReference type="PROSITE" id="PS51257">
    <property type="entry name" value="PROKAR_LIPOPROTEIN"/>
    <property type="match status" value="1"/>
</dbReference>
<protein>
    <submittedName>
        <fullName evidence="2">SRS domain-containing protein</fullName>
    </submittedName>
</protein>
<accession>F0VMJ8</accession>
<dbReference type="InterPro" id="IPR007226">
    <property type="entry name" value="SRS_dom"/>
</dbReference>
<dbReference type="EMBL" id="LN714486">
    <property type="protein sequence ID" value="CEL69666.1"/>
    <property type="molecule type" value="Genomic_DNA"/>
</dbReference>
<feature type="domain" description="SRS" evidence="1">
    <location>
        <begin position="43"/>
        <end position="163"/>
    </location>
</feature>
<dbReference type="GO" id="GO:0016020">
    <property type="term" value="C:membrane"/>
    <property type="evidence" value="ECO:0007669"/>
    <property type="project" value="InterPro"/>
</dbReference>
<sequence>MQGPKLGGFEVSKGLRYKLSASILVGLACLTGCAAVASGPISCTGSNKFAAVSLEKQGSQVELQCPDSSTLVPEPNSHQFCQNAACTARADLTKIGVWHEVDGEVLTPSRQKTDGYILTLSVNPKESKTLYFQCRQGTKQRGGNIESGQEERTEVTCTFQVAVHGSQAATTAAKEGEPSVTTPWPSLDFLCLTRLSNLPPGRLFVELKG</sequence>
<dbReference type="AlphaFoldDB" id="F0VMJ8"/>
<reference evidence="3" key="4">
    <citation type="journal article" date="2015" name="PLoS ONE">
        <title>Comprehensive Evaluation of Toxoplasma gondii VEG and Neospora caninum LIV Genomes with Tachyzoite Stage Transcriptome and Proteome Defines Novel Transcript Features.</title>
        <authorList>
            <person name="Ramaprasad A."/>
            <person name="Mourier T."/>
            <person name="Naeem R."/>
            <person name="Malas T.B."/>
            <person name="Moussa E."/>
            <person name="Panigrahi A."/>
            <person name="Vermont S.J."/>
            <person name="Otto T.D."/>
            <person name="Wastling J."/>
            <person name="Pain A."/>
        </authorList>
    </citation>
    <scope>NUCLEOTIDE SEQUENCE</scope>
    <source>
        <strain evidence="3">Liverpool</strain>
    </source>
</reference>
<reference evidence="2" key="1">
    <citation type="submission" date="2011-02" db="EMBL/GenBank/DDBJ databases">
        <authorList>
            <person name="Aslett M."/>
        </authorList>
    </citation>
    <scope>NUCLEOTIDE SEQUENCE</scope>
    <source>
        <strain evidence="2">Liverpool</strain>
    </source>
</reference>
<reference evidence="2" key="2">
    <citation type="submission" date="2011-03" db="EMBL/GenBank/DDBJ databases">
        <title>Comparative genomics and transcriptomics of Neospora caninum and Toxoplasma gondii.</title>
        <authorList>
            <person name="Reid A.J."/>
            <person name="Sohal A."/>
            <person name="Harris D."/>
            <person name="Quail M."/>
            <person name="Sanders M."/>
            <person name="Berriman M."/>
            <person name="Wastling J.M."/>
            <person name="Pain A."/>
        </authorList>
    </citation>
    <scope>NUCLEOTIDE SEQUENCE</scope>
    <source>
        <strain evidence="2">Liverpool</strain>
    </source>
</reference>
<proteinExistence type="predicted"/>
<dbReference type="EMBL" id="FR823392">
    <property type="protein sequence ID" value="CBZ54944.1"/>
    <property type="molecule type" value="Genomic_DNA"/>
</dbReference>
<dbReference type="eggNOG" id="ENOG502TMS5">
    <property type="taxonomic scope" value="Eukaryota"/>
</dbReference>
<dbReference type="SUPFAM" id="SSF74877">
    <property type="entry name" value="Major surface antigen p30, SAG1"/>
    <property type="match status" value="1"/>
</dbReference>
<gene>
    <name evidence="3" type="ORF">BN1204_053710</name>
    <name evidence="2" type="ORF">NCLIV_053710</name>
</gene>
<dbReference type="Gene3D" id="2.60.40.1320">
    <property type="entry name" value="SRS domain"/>
    <property type="match status" value="1"/>
</dbReference>
<evidence type="ECO:0000313" key="3">
    <source>
        <dbReference type="EMBL" id="CEL69666.1"/>
    </source>
</evidence>
<dbReference type="RefSeq" id="XP_003884972.1">
    <property type="nucleotide sequence ID" value="XM_003884923.1"/>
</dbReference>
<keyword evidence="4" id="KW-1185">Reference proteome</keyword>
<evidence type="ECO:0000313" key="2">
    <source>
        <dbReference type="EMBL" id="CBZ54944.1"/>
    </source>
</evidence>
<dbReference type="InParanoid" id="F0VMJ8"/>
<dbReference type="OrthoDB" id="10593030at2759"/>
<dbReference type="GeneID" id="13446650"/>
<evidence type="ECO:0000313" key="4">
    <source>
        <dbReference type="Proteomes" id="UP000007494"/>
    </source>
</evidence>
<dbReference type="VEuPathDB" id="ToxoDB:NCLIV_053710"/>